<evidence type="ECO:0000259" key="4">
    <source>
        <dbReference type="PROSITE" id="PS51444"/>
    </source>
</evidence>
<dbReference type="Proteomes" id="UP000694844">
    <property type="component" value="Chromosome 5"/>
</dbReference>
<feature type="region of interest" description="Disordered" evidence="2">
    <location>
        <begin position="889"/>
        <end position="1068"/>
    </location>
</feature>
<feature type="compositionally biased region" description="Low complexity" evidence="2">
    <location>
        <begin position="1384"/>
        <end position="1398"/>
    </location>
</feature>
<feature type="compositionally biased region" description="Polar residues" evidence="2">
    <location>
        <begin position="188"/>
        <end position="209"/>
    </location>
</feature>
<feature type="domain" description="DEP" evidence="3">
    <location>
        <begin position="120"/>
        <end position="181"/>
    </location>
</feature>
<dbReference type="InterPro" id="IPR015425">
    <property type="entry name" value="FH2_Formin"/>
</dbReference>
<accession>A0A8B8EGN4</accession>
<protein>
    <submittedName>
        <fullName evidence="6">Uncharacterized protein LOC111134230 isoform X1</fullName>
    </submittedName>
</protein>
<dbReference type="Gene3D" id="1.10.10.10">
    <property type="entry name" value="Winged helix-like DNA-binding domain superfamily/Winged helix DNA-binding domain"/>
    <property type="match status" value="1"/>
</dbReference>
<dbReference type="InterPro" id="IPR042201">
    <property type="entry name" value="FH2_Formin_sf"/>
</dbReference>
<dbReference type="SUPFAM" id="SSF101447">
    <property type="entry name" value="Formin homology 2 domain (FH2 domain)"/>
    <property type="match status" value="1"/>
</dbReference>
<feature type="compositionally biased region" description="Polar residues" evidence="2">
    <location>
        <begin position="1399"/>
        <end position="1412"/>
    </location>
</feature>
<dbReference type="GO" id="GO:0030866">
    <property type="term" value="P:cortical actin cytoskeleton organization"/>
    <property type="evidence" value="ECO:0007669"/>
    <property type="project" value="TreeGrafter"/>
</dbReference>
<comment type="similarity">
    <text evidence="1">Belongs to the formin homology family. Cappuccino subfamily.</text>
</comment>
<feature type="region of interest" description="Disordered" evidence="2">
    <location>
        <begin position="1323"/>
        <end position="1365"/>
    </location>
</feature>
<dbReference type="PANTHER" id="PTHR45920">
    <property type="entry name" value="FORMIN HOMOLOGY 2 DOMAIN CONTAINING, ISOFORM I"/>
    <property type="match status" value="1"/>
</dbReference>
<feature type="region of interest" description="Disordered" evidence="2">
    <location>
        <begin position="1145"/>
        <end position="1192"/>
    </location>
</feature>
<dbReference type="SMART" id="SM00498">
    <property type="entry name" value="FH2"/>
    <property type="match status" value="1"/>
</dbReference>
<feature type="compositionally biased region" description="Low complexity" evidence="2">
    <location>
        <begin position="65"/>
        <end position="78"/>
    </location>
</feature>
<dbReference type="SUPFAM" id="SSF46785">
    <property type="entry name" value="Winged helix' DNA-binding domain"/>
    <property type="match status" value="1"/>
</dbReference>
<evidence type="ECO:0000313" key="5">
    <source>
        <dbReference type="Proteomes" id="UP000694844"/>
    </source>
</evidence>
<dbReference type="InterPro" id="IPR000591">
    <property type="entry name" value="DEP_dom"/>
</dbReference>
<dbReference type="GeneID" id="111134230"/>
<feature type="compositionally biased region" description="Polar residues" evidence="2">
    <location>
        <begin position="1647"/>
        <end position="1696"/>
    </location>
</feature>
<dbReference type="PROSITE" id="PS51444">
    <property type="entry name" value="FH2"/>
    <property type="match status" value="1"/>
</dbReference>
<evidence type="ECO:0000259" key="3">
    <source>
        <dbReference type="PROSITE" id="PS50186"/>
    </source>
</evidence>
<dbReference type="KEGG" id="cvn:111134230"/>
<feature type="compositionally biased region" description="Polar residues" evidence="2">
    <location>
        <begin position="1146"/>
        <end position="1161"/>
    </location>
</feature>
<evidence type="ECO:0000313" key="6">
    <source>
        <dbReference type="RefSeq" id="XP_022338801.1"/>
    </source>
</evidence>
<dbReference type="InterPro" id="IPR036390">
    <property type="entry name" value="WH_DNA-bd_sf"/>
</dbReference>
<proteinExistence type="inferred from homology"/>
<feature type="region of interest" description="Disordered" evidence="2">
    <location>
        <begin position="1647"/>
        <end position="1719"/>
    </location>
</feature>
<dbReference type="PROSITE" id="PS50186">
    <property type="entry name" value="DEP"/>
    <property type="match status" value="1"/>
</dbReference>
<feature type="region of interest" description="Disordered" evidence="2">
    <location>
        <begin position="188"/>
        <end position="210"/>
    </location>
</feature>
<reference evidence="6" key="1">
    <citation type="submission" date="2025-08" db="UniProtKB">
        <authorList>
            <consortium name="RefSeq"/>
        </authorList>
    </citation>
    <scope>IDENTIFICATION</scope>
    <source>
        <tissue evidence="6">Whole sample</tissue>
    </source>
</reference>
<dbReference type="InterPro" id="IPR036388">
    <property type="entry name" value="WH-like_DNA-bd_sf"/>
</dbReference>
<feature type="compositionally biased region" description="Polar residues" evidence="2">
    <location>
        <begin position="1426"/>
        <end position="1441"/>
    </location>
</feature>
<sequence length="1719" mass="195597">MHSRKEFVGYSGVSEHPTYKNVQQLAQEYKRMTASRDSINCFRSRDQGNFQTAGRHAPDRCPPKSASRSEGPERSSPSKVYKQGRRAEDLYENARFYRKQAIYNWMTSSEQALERPTQGTTSGSFKGSSLVTTLIVQNPVRFKTRSAALQFAQDLFRKGTIKSVYGARFFEDSELLYVWQDENQHQAKSYQNMTSSDPTSQNNRNTADSCNPLEAETKQKSLINDFFKDLEEDFPDTKTTTDVDRSGHYASLTPWAIQRASTASSDSSADTISHSYSKYKNTSSRTANPFSMATSRDHDAIPEETSIERIEGHSLEMELDRSFQRMAEPSASRRWPDPQYCYSDNEKQLIEEMKRMKRDHTEIVKSYEDRVSKLMTKMGELRSIAEMLENSGTKPNSYGVLQKSSLLNLIDTKLEQEKRQPESTLSYSLELPPPLPPRPGRGNVVYPNKPLIRPSVRMKSLEWNRIILQRPGDDSDRTTSNSTIWHSMLEPKIDHDEVERLFRQQDETMTSGISLYSDVITQRGKTKHQLVTILEREKSGRLAFTMKALPHPMSKLSHAIAALEVPPINIDRFAELMELFGAASDVDKINAYVKRKGPGNLDHPEYLLYELSKMELFRERVDFLRFRYRAQWQLFEMDQQLRELTTACDEITNSLSLKNLLETLLAVGNYLNGSSQNGQADGFSIHVLNKLKDTKDIDDKGNLLEFIMKMYCQFYEVEIDIGCPTRFRLPEPSNMRHAAQVSFDSIHESLATLHAELRSFQDTILDRLTKAEPSSVNSFRTVAEHFFTSAQEVMTDADTHLRETKDVFEKTKLYFMYDNPQCTPQDFFQIWAVFLHDCKYYWKLAHRKIAKDRFEFEFKYKGQMSVNSAHGYDSFRASMLRRLSTLHHRTVSDRPSPGNPNLKSQQPQAWTEPVETKVPQDTSVDKASTAHMKVDLDITSSSSPKLLTAEPPASLHKPQPVMNGLQETPPHLQNSSNYENHEDMERGFESQPEIPSADPIDDRPPMPLPGQDVVDQKQHLDKQGTFSIKTWLKREPGRQQRGIDNKMPCEGRSLETPEHHAKRPSSNTTFSKLRSNFVQKITGSSGHTPKRPNQLGVPNQANVETSHAFCRPLEVSPSFTPLKITTDFENIDPYMTSLVRDDRQNLDTSNSSMRNYPFTSSADRRQFDNRLTSARRGRQPGRNGSDISTEYAGLYHTPPFSTTASVDRNGYASPNVIGPFTKNDINNNEKILNGDIHMDRNRGVPVLTRAPLTHSDHHNLSFQSRDNDSAIPNAGGNAPSHKSKTNPKHVRLDVSSAMKYQAEMGSQQLTEMTPSDLSHTDLKVPMREHRPPPPVDNSPAPREVKKESSWRKELSNLYSDSSASKLTEEKPIKITLGRAHQRQQKAAQQQQQQQKQQQNNLKPSTTNVVTSTLKRDVPPQKPPRTPQMQRSQCHMDLSQTNEDSEKPAIPERHRGQHHAITSLINRFEKNNSPLNDTSAINRNLHKNKNLALATNPPTENKLFNDEEDDPPPPLPPRLDYTHPEGKSPYASHSNESTLVKTPVNTHIESNQSQSVPNYLHSKSSNRFDIHLNDPTVSVPKSIHSRESTGLSDVDGYTDQLRKAASSSVFDRYKHHKTQTQFDKDSKSNVESARRNLNLVYDRQMNSNYSKQSSSTHQQPLTSYGSHVSSIPNNTPQYTKVNQNSMTVSPSSYNSQRSQRREESATAVIKPVVQGPSMDF</sequence>
<dbReference type="GO" id="GO:0051015">
    <property type="term" value="F:actin filament binding"/>
    <property type="evidence" value="ECO:0007669"/>
    <property type="project" value="TreeGrafter"/>
</dbReference>
<dbReference type="GO" id="GO:0035556">
    <property type="term" value="P:intracellular signal transduction"/>
    <property type="evidence" value="ECO:0007669"/>
    <property type="project" value="InterPro"/>
</dbReference>
<dbReference type="GO" id="GO:0005856">
    <property type="term" value="C:cytoskeleton"/>
    <property type="evidence" value="ECO:0007669"/>
    <property type="project" value="TreeGrafter"/>
</dbReference>
<feature type="compositionally biased region" description="Basic and acidic residues" evidence="2">
    <location>
        <begin position="979"/>
        <end position="988"/>
    </location>
</feature>
<dbReference type="RefSeq" id="XP_022338801.1">
    <property type="nucleotide sequence ID" value="XM_022483093.1"/>
</dbReference>
<dbReference type="PANTHER" id="PTHR45920:SF7">
    <property type="entry name" value="FORMIN-G"/>
    <property type="match status" value="1"/>
</dbReference>
<dbReference type="Gene3D" id="1.20.58.2220">
    <property type="entry name" value="Formin, FH2 domain"/>
    <property type="match status" value="1"/>
</dbReference>
<feature type="region of interest" description="Disordered" evidence="2">
    <location>
        <begin position="49"/>
        <end position="85"/>
    </location>
</feature>
<organism evidence="5 6">
    <name type="scientific">Crassostrea virginica</name>
    <name type="common">Eastern oyster</name>
    <dbReference type="NCBI Taxonomy" id="6565"/>
    <lineage>
        <taxon>Eukaryota</taxon>
        <taxon>Metazoa</taxon>
        <taxon>Spiralia</taxon>
        <taxon>Lophotrochozoa</taxon>
        <taxon>Mollusca</taxon>
        <taxon>Bivalvia</taxon>
        <taxon>Autobranchia</taxon>
        <taxon>Pteriomorphia</taxon>
        <taxon>Ostreida</taxon>
        <taxon>Ostreoidea</taxon>
        <taxon>Ostreidae</taxon>
        <taxon>Crassostrea</taxon>
    </lineage>
</organism>
<dbReference type="Pfam" id="PF02181">
    <property type="entry name" value="FH2"/>
    <property type="match status" value="1"/>
</dbReference>
<gene>
    <name evidence="6" type="primary">LOC111134230</name>
</gene>
<feature type="compositionally biased region" description="Polar residues" evidence="2">
    <location>
        <begin position="899"/>
        <end position="909"/>
    </location>
</feature>
<feature type="region of interest" description="Disordered" evidence="2">
    <location>
        <begin position="1378"/>
        <end position="1454"/>
    </location>
</feature>
<feature type="compositionally biased region" description="Basic and acidic residues" evidence="2">
    <location>
        <begin position="1342"/>
        <end position="1354"/>
    </location>
</feature>
<feature type="domain" description="FH2" evidence="4">
    <location>
        <begin position="448"/>
        <end position="864"/>
    </location>
</feature>
<evidence type="ECO:0000256" key="1">
    <source>
        <dbReference type="ARBA" id="ARBA00005271"/>
    </source>
</evidence>
<evidence type="ECO:0000256" key="2">
    <source>
        <dbReference type="SAM" id="MobiDB-lite"/>
    </source>
</evidence>
<feature type="region of interest" description="Disordered" evidence="2">
    <location>
        <begin position="1487"/>
        <end position="1535"/>
    </location>
</feature>
<feature type="compositionally biased region" description="Polar residues" evidence="2">
    <location>
        <begin position="1356"/>
        <end position="1365"/>
    </location>
</feature>
<feature type="region of interest" description="Disordered" evidence="2">
    <location>
        <begin position="1257"/>
        <end position="1288"/>
    </location>
</feature>
<feature type="compositionally biased region" description="Basic and acidic residues" evidence="2">
    <location>
        <begin position="1032"/>
        <end position="1059"/>
    </location>
</feature>
<dbReference type="GO" id="GO:0005737">
    <property type="term" value="C:cytoplasm"/>
    <property type="evidence" value="ECO:0007669"/>
    <property type="project" value="TreeGrafter"/>
</dbReference>
<feature type="compositionally biased region" description="Basic and acidic residues" evidence="2">
    <location>
        <begin position="1443"/>
        <end position="1453"/>
    </location>
</feature>
<name>A0A8B8EGN4_CRAVI</name>
<keyword evidence="5" id="KW-1185">Reference proteome</keyword>
<feature type="region of interest" description="Disordered" evidence="2">
    <location>
        <begin position="417"/>
        <end position="443"/>
    </location>
</feature>
<dbReference type="OrthoDB" id="427644at2759"/>